<dbReference type="Proteomes" id="UP001062846">
    <property type="component" value="Chromosome 1"/>
</dbReference>
<accession>A0ACC0Q6R1</accession>
<organism evidence="1 2">
    <name type="scientific">Rhododendron molle</name>
    <name type="common">Chinese azalea</name>
    <name type="synonym">Azalea mollis</name>
    <dbReference type="NCBI Taxonomy" id="49168"/>
    <lineage>
        <taxon>Eukaryota</taxon>
        <taxon>Viridiplantae</taxon>
        <taxon>Streptophyta</taxon>
        <taxon>Embryophyta</taxon>
        <taxon>Tracheophyta</taxon>
        <taxon>Spermatophyta</taxon>
        <taxon>Magnoliopsida</taxon>
        <taxon>eudicotyledons</taxon>
        <taxon>Gunneridae</taxon>
        <taxon>Pentapetalae</taxon>
        <taxon>asterids</taxon>
        <taxon>Ericales</taxon>
        <taxon>Ericaceae</taxon>
        <taxon>Ericoideae</taxon>
        <taxon>Rhodoreae</taxon>
        <taxon>Rhododendron</taxon>
    </lineage>
</organism>
<sequence length="63" mass="7103">MQPTAPENQKQGHHHAPAIYPSFPFPNIQRPHPPPPSSLSRNPPRDLISKTDREDEDPMTAKV</sequence>
<evidence type="ECO:0000313" key="1">
    <source>
        <dbReference type="EMBL" id="KAI8572517.1"/>
    </source>
</evidence>
<dbReference type="EMBL" id="CM046388">
    <property type="protein sequence ID" value="KAI8572517.1"/>
    <property type="molecule type" value="Genomic_DNA"/>
</dbReference>
<comment type="caution">
    <text evidence="1">The sequence shown here is derived from an EMBL/GenBank/DDBJ whole genome shotgun (WGS) entry which is preliminary data.</text>
</comment>
<proteinExistence type="predicted"/>
<protein>
    <submittedName>
        <fullName evidence="1">Uncharacterized protein</fullName>
    </submittedName>
</protein>
<gene>
    <name evidence="1" type="ORF">RHMOL_Rhmol01G0205400</name>
</gene>
<reference evidence="1" key="1">
    <citation type="submission" date="2022-02" db="EMBL/GenBank/DDBJ databases">
        <title>Plant Genome Project.</title>
        <authorList>
            <person name="Zhang R.-G."/>
        </authorList>
    </citation>
    <scope>NUCLEOTIDE SEQUENCE</scope>
    <source>
        <strain evidence="1">AT1</strain>
    </source>
</reference>
<name>A0ACC0Q6R1_RHOML</name>
<evidence type="ECO:0000313" key="2">
    <source>
        <dbReference type="Proteomes" id="UP001062846"/>
    </source>
</evidence>
<keyword evidence="2" id="KW-1185">Reference proteome</keyword>